<accession>A0ACC1DJ95</accession>
<organism evidence="1 2">
    <name type="scientific">Dendrolimus kikuchii</name>
    <dbReference type="NCBI Taxonomy" id="765133"/>
    <lineage>
        <taxon>Eukaryota</taxon>
        <taxon>Metazoa</taxon>
        <taxon>Ecdysozoa</taxon>
        <taxon>Arthropoda</taxon>
        <taxon>Hexapoda</taxon>
        <taxon>Insecta</taxon>
        <taxon>Pterygota</taxon>
        <taxon>Neoptera</taxon>
        <taxon>Endopterygota</taxon>
        <taxon>Lepidoptera</taxon>
        <taxon>Glossata</taxon>
        <taxon>Ditrysia</taxon>
        <taxon>Bombycoidea</taxon>
        <taxon>Lasiocampidae</taxon>
        <taxon>Dendrolimus</taxon>
    </lineage>
</organism>
<protein>
    <submittedName>
        <fullName evidence="1">Uncharacterized protein</fullName>
    </submittedName>
</protein>
<evidence type="ECO:0000313" key="2">
    <source>
        <dbReference type="Proteomes" id="UP000824533"/>
    </source>
</evidence>
<evidence type="ECO:0000313" key="1">
    <source>
        <dbReference type="EMBL" id="KAJ0184054.1"/>
    </source>
</evidence>
<reference evidence="1 2" key="1">
    <citation type="journal article" date="2021" name="Front. Genet.">
        <title>Chromosome-Level Genome Assembly Reveals Significant Gene Expansion in the Toll and IMD Signaling Pathways of Dendrolimus kikuchii.</title>
        <authorList>
            <person name="Zhou J."/>
            <person name="Wu P."/>
            <person name="Xiong Z."/>
            <person name="Liu N."/>
            <person name="Zhao N."/>
            <person name="Ji M."/>
            <person name="Qiu Y."/>
            <person name="Yang B."/>
        </authorList>
    </citation>
    <scope>NUCLEOTIDE SEQUENCE [LARGE SCALE GENOMIC DNA]</scope>
    <source>
        <strain evidence="1">Ann1</strain>
    </source>
</reference>
<keyword evidence="2" id="KW-1185">Reference proteome</keyword>
<comment type="caution">
    <text evidence="1">The sequence shown here is derived from an EMBL/GenBank/DDBJ whole genome shotgun (WGS) entry which is preliminary data.</text>
</comment>
<sequence length="101" mass="11071">MAECNPISTPIQKESVTVQSGEVDSEKKVFPYREAVGALAYLMVGTRPDIAYAVGVASRKLENPNNSDWQMVKKIFRYLKGTASLGIKYKSSHATCTVSVL</sequence>
<dbReference type="EMBL" id="CM034387">
    <property type="protein sequence ID" value="KAJ0184054.1"/>
    <property type="molecule type" value="Genomic_DNA"/>
</dbReference>
<dbReference type="Proteomes" id="UP000824533">
    <property type="component" value="Linkage Group LG01"/>
</dbReference>
<proteinExistence type="predicted"/>
<name>A0ACC1DJ95_9NEOP</name>
<gene>
    <name evidence="1" type="ORF">K1T71_000477</name>
</gene>